<feature type="compositionally biased region" description="Polar residues" evidence="1">
    <location>
        <begin position="128"/>
        <end position="140"/>
    </location>
</feature>
<dbReference type="EMBL" id="ML738624">
    <property type="protein sequence ID" value="KAE8162840.1"/>
    <property type="molecule type" value="Genomic_DNA"/>
</dbReference>
<evidence type="ECO:0000256" key="1">
    <source>
        <dbReference type="SAM" id="MobiDB-lite"/>
    </source>
</evidence>
<organism evidence="3 4">
    <name type="scientific">Aspergillus tamarii</name>
    <dbReference type="NCBI Taxonomy" id="41984"/>
    <lineage>
        <taxon>Eukaryota</taxon>
        <taxon>Fungi</taxon>
        <taxon>Dikarya</taxon>
        <taxon>Ascomycota</taxon>
        <taxon>Pezizomycotina</taxon>
        <taxon>Eurotiomycetes</taxon>
        <taxon>Eurotiomycetidae</taxon>
        <taxon>Eurotiales</taxon>
        <taxon>Aspergillaceae</taxon>
        <taxon>Aspergillus</taxon>
        <taxon>Aspergillus subgen. Circumdati</taxon>
    </lineage>
</organism>
<dbReference type="SMART" id="SM00974">
    <property type="entry name" value="T5orf172"/>
    <property type="match status" value="1"/>
</dbReference>
<reference evidence="3 4" key="1">
    <citation type="submission" date="2019-04" db="EMBL/GenBank/DDBJ databases">
        <title>Friends and foes A comparative genomics study of 23 Aspergillus species from section Flavi.</title>
        <authorList>
            <consortium name="DOE Joint Genome Institute"/>
            <person name="Kjaerbolling I."/>
            <person name="Vesth T."/>
            <person name="Frisvad J.C."/>
            <person name="Nybo J.L."/>
            <person name="Theobald S."/>
            <person name="Kildgaard S."/>
            <person name="Isbrandt T."/>
            <person name="Kuo A."/>
            <person name="Sato A."/>
            <person name="Lyhne E.K."/>
            <person name="Kogle M.E."/>
            <person name="Wiebenga A."/>
            <person name="Kun R.S."/>
            <person name="Lubbers R.J."/>
            <person name="Makela M.R."/>
            <person name="Barry K."/>
            <person name="Chovatia M."/>
            <person name="Clum A."/>
            <person name="Daum C."/>
            <person name="Haridas S."/>
            <person name="He G."/>
            <person name="LaButti K."/>
            <person name="Lipzen A."/>
            <person name="Mondo S."/>
            <person name="Riley R."/>
            <person name="Salamov A."/>
            <person name="Simmons B.A."/>
            <person name="Magnuson J.K."/>
            <person name="Henrissat B."/>
            <person name="Mortensen U.H."/>
            <person name="Larsen T.O."/>
            <person name="Devries R.P."/>
            <person name="Grigoriev I.V."/>
            <person name="Machida M."/>
            <person name="Baker S.E."/>
            <person name="Andersen M.R."/>
        </authorList>
    </citation>
    <scope>NUCLEOTIDE SEQUENCE [LARGE SCALE GENOMIC DNA]</scope>
    <source>
        <strain evidence="3 4">CBS 117626</strain>
    </source>
</reference>
<dbReference type="PANTHER" id="PTHR28094:SF1">
    <property type="entry name" value="MEIOTICALLY UP-REGULATED GENE 113 PROTEIN"/>
    <property type="match status" value="1"/>
</dbReference>
<name>A0A5N6UWL3_ASPTM</name>
<evidence type="ECO:0000259" key="2">
    <source>
        <dbReference type="SMART" id="SM00974"/>
    </source>
</evidence>
<feature type="domain" description="Bacteriophage T5 Orf172 DNA-binding" evidence="2">
    <location>
        <begin position="207"/>
        <end position="303"/>
    </location>
</feature>
<dbReference type="Pfam" id="PF10544">
    <property type="entry name" value="T5orf172"/>
    <property type="match status" value="1"/>
</dbReference>
<protein>
    <submittedName>
        <fullName evidence="3">T5orf172 domain-containing protein</fullName>
    </submittedName>
</protein>
<dbReference type="Proteomes" id="UP000326950">
    <property type="component" value="Unassembled WGS sequence"/>
</dbReference>
<evidence type="ECO:0000313" key="4">
    <source>
        <dbReference type="Proteomes" id="UP000326950"/>
    </source>
</evidence>
<dbReference type="InterPro" id="IPR018306">
    <property type="entry name" value="Phage_T5_Orf172_DNA-bd"/>
</dbReference>
<feature type="region of interest" description="Disordered" evidence="1">
    <location>
        <begin position="120"/>
        <end position="145"/>
    </location>
</feature>
<evidence type="ECO:0000313" key="3">
    <source>
        <dbReference type="EMBL" id="KAE8162840.1"/>
    </source>
</evidence>
<accession>A0A5N6UWL3</accession>
<dbReference type="PANTHER" id="PTHR28094">
    <property type="entry name" value="MEIOTICALLY UP-REGULATED GENE 113 PROTEIN"/>
    <property type="match status" value="1"/>
</dbReference>
<dbReference type="AlphaFoldDB" id="A0A5N6UWL3"/>
<gene>
    <name evidence="3" type="ORF">BDV40DRAFT_155250</name>
</gene>
<keyword evidence="4" id="KW-1185">Reference proteome</keyword>
<sequence>MLCLAVTKKDIQCSNRAKPGSSLCGTHQKSKMVSLVGDNQLDNDSSDEAEETPGVSDLIKAVKDMGLESGSPNVVDGYETPWEHEIRLNFEAKAVFRSGNARRRGNDGGRCISEDPELIKLHSPERATPNQFPSTQSTPSRPRKPELRTIDIATDPHQAFLKSPINDIPLGLDRSLQFDLSRILAQPRDHTSGVVYICDVQYELRRTSGTRVIKIGFTSDINKRMKAHFNTCAHTRLRLITFQPGSKLKSDNYKQILNCYQVERLIHTTLRKFRYDKKCGCGRNHKEFFEIGEHELDNMLHTVEHWVSWSERNFGHI</sequence>
<dbReference type="OrthoDB" id="2417614at2759"/>
<dbReference type="InterPro" id="IPR053006">
    <property type="entry name" value="Meiosis_regulatory"/>
</dbReference>
<proteinExistence type="predicted"/>